<dbReference type="PANTHER" id="PTHR24379">
    <property type="entry name" value="KRAB AND ZINC FINGER DOMAIN-CONTAINING"/>
    <property type="match status" value="1"/>
</dbReference>
<keyword evidence="6" id="KW-1185">Reference proteome</keyword>
<dbReference type="Proteomes" id="UP000749559">
    <property type="component" value="Unassembled WGS sequence"/>
</dbReference>
<name>A0A8J1TGM7_OWEFU</name>
<reference evidence="5" key="1">
    <citation type="submission" date="2022-03" db="EMBL/GenBank/DDBJ databases">
        <authorList>
            <person name="Martin C."/>
        </authorList>
    </citation>
    <scope>NUCLEOTIDE SEQUENCE</scope>
</reference>
<evidence type="ECO:0000313" key="6">
    <source>
        <dbReference type="Proteomes" id="UP000749559"/>
    </source>
</evidence>
<organism evidence="5 6">
    <name type="scientific">Owenia fusiformis</name>
    <name type="common">Polychaete worm</name>
    <dbReference type="NCBI Taxonomy" id="6347"/>
    <lineage>
        <taxon>Eukaryota</taxon>
        <taxon>Metazoa</taxon>
        <taxon>Spiralia</taxon>
        <taxon>Lophotrochozoa</taxon>
        <taxon>Annelida</taxon>
        <taxon>Polychaeta</taxon>
        <taxon>Sedentaria</taxon>
        <taxon>Canalipalpata</taxon>
        <taxon>Sabellida</taxon>
        <taxon>Oweniida</taxon>
        <taxon>Oweniidae</taxon>
        <taxon>Owenia</taxon>
    </lineage>
</organism>
<dbReference type="InterPro" id="IPR013087">
    <property type="entry name" value="Znf_C2H2_type"/>
</dbReference>
<evidence type="ECO:0000256" key="3">
    <source>
        <dbReference type="ARBA" id="ARBA00022771"/>
    </source>
</evidence>
<keyword evidence="4" id="KW-0862">Zinc</keyword>
<evidence type="ECO:0000256" key="2">
    <source>
        <dbReference type="ARBA" id="ARBA00022737"/>
    </source>
</evidence>
<evidence type="ECO:0000256" key="1">
    <source>
        <dbReference type="ARBA" id="ARBA00022723"/>
    </source>
</evidence>
<comment type="caution">
    <text evidence="5">The sequence shown here is derived from an EMBL/GenBank/DDBJ whole genome shotgun (WGS) entry which is preliminary data.</text>
</comment>
<dbReference type="OrthoDB" id="3437960at2759"/>
<dbReference type="PANTHER" id="PTHR24379:SF121">
    <property type="entry name" value="C2H2-TYPE DOMAIN-CONTAINING PROTEIN"/>
    <property type="match status" value="1"/>
</dbReference>
<dbReference type="AlphaFoldDB" id="A0A8J1TGM7"/>
<dbReference type="SUPFAM" id="SSF57667">
    <property type="entry name" value="beta-beta-alpha zinc fingers"/>
    <property type="match status" value="1"/>
</dbReference>
<feature type="non-terminal residue" evidence="5">
    <location>
        <position position="1"/>
    </location>
</feature>
<dbReference type="GO" id="GO:0008270">
    <property type="term" value="F:zinc ion binding"/>
    <property type="evidence" value="ECO:0007669"/>
    <property type="project" value="UniProtKB-KW"/>
</dbReference>
<dbReference type="EMBL" id="CAIIXF020000002">
    <property type="protein sequence ID" value="CAH1777115.1"/>
    <property type="molecule type" value="Genomic_DNA"/>
</dbReference>
<proteinExistence type="predicted"/>
<keyword evidence="2" id="KW-0677">Repeat</keyword>
<dbReference type="PROSITE" id="PS50157">
    <property type="entry name" value="ZINC_FINGER_C2H2_2"/>
    <property type="match status" value="2"/>
</dbReference>
<evidence type="ECO:0000256" key="4">
    <source>
        <dbReference type="ARBA" id="ARBA00022833"/>
    </source>
</evidence>
<gene>
    <name evidence="5" type="ORF">OFUS_LOCUS4201</name>
</gene>
<keyword evidence="1" id="KW-0479">Metal-binding</keyword>
<protein>
    <submittedName>
        <fullName evidence="5">Uncharacterized protein</fullName>
    </submittedName>
</protein>
<dbReference type="PROSITE" id="PS00028">
    <property type="entry name" value="ZINC_FINGER_C2H2_1"/>
    <property type="match status" value="1"/>
</dbReference>
<dbReference type="SMART" id="SM00355">
    <property type="entry name" value="ZnF_C2H2"/>
    <property type="match status" value="3"/>
</dbReference>
<dbReference type="InterPro" id="IPR036236">
    <property type="entry name" value="Znf_C2H2_sf"/>
</dbReference>
<keyword evidence="3" id="KW-0863">Zinc-finger</keyword>
<accession>A0A8J1TGM7</accession>
<dbReference type="Gene3D" id="3.30.160.60">
    <property type="entry name" value="Classic Zinc Finger"/>
    <property type="match status" value="1"/>
</dbReference>
<sequence length="127" mass="14607">GYTINTRHNVTLGLKSTDEATKELTDDYPCPQCSNLFPSPRCLDYHKMVVHNKFCDVCGHRIDDDLDVTHHGQQHTGLKPYQCYICYKLFAGVSGISAHVAKDLKCLLCGRQFQRGQKNQHFKHYHR</sequence>
<evidence type="ECO:0000313" key="5">
    <source>
        <dbReference type="EMBL" id="CAH1777115.1"/>
    </source>
</evidence>